<accession>A0A1R2BVE1</accession>
<proteinExistence type="predicted"/>
<name>A0A1R2BVE1_9CILI</name>
<dbReference type="InterPro" id="IPR040235">
    <property type="entry name" value="Nicolin-1"/>
</dbReference>
<keyword evidence="2" id="KW-1185">Reference proteome</keyword>
<dbReference type="PANTHER" id="PTHR31239:SF2">
    <property type="entry name" value="NICOLIN-1"/>
    <property type="match status" value="1"/>
</dbReference>
<sequence>MENSLCDTIPIIISNIIKEGTLPCPSYISITGQRNEKIEYILFQNYYVSSINIQQINREGRWVTILSDFRLTNYPHFENDAENWYIIPSNFFNENFIPTYFKELRIYLNQPSPNWRDFTLRNIQCFTVREKPVIKKNEPTSAFCKLKEKLQEKIETLTNASGSDLVSYEETMNGIVEVTRLEVSQLQ</sequence>
<dbReference type="PANTHER" id="PTHR31239">
    <property type="entry name" value="NICOLIN 1"/>
    <property type="match status" value="1"/>
</dbReference>
<dbReference type="Proteomes" id="UP000187209">
    <property type="component" value="Unassembled WGS sequence"/>
</dbReference>
<protein>
    <submittedName>
        <fullName evidence="1">Uncharacterized protein</fullName>
    </submittedName>
</protein>
<dbReference type="OrthoDB" id="73161at2759"/>
<gene>
    <name evidence="1" type="ORF">SteCoe_19040</name>
</gene>
<dbReference type="GO" id="GO:0005654">
    <property type="term" value="C:nucleoplasm"/>
    <property type="evidence" value="ECO:0007669"/>
    <property type="project" value="TreeGrafter"/>
</dbReference>
<evidence type="ECO:0000313" key="2">
    <source>
        <dbReference type="Proteomes" id="UP000187209"/>
    </source>
</evidence>
<dbReference type="AlphaFoldDB" id="A0A1R2BVE1"/>
<reference evidence="1 2" key="1">
    <citation type="submission" date="2016-11" db="EMBL/GenBank/DDBJ databases">
        <title>The macronuclear genome of Stentor coeruleus: a giant cell with tiny introns.</title>
        <authorList>
            <person name="Slabodnick M."/>
            <person name="Ruby J.G."/>
            <person name="Reiff S.B."/>
            <person name="Swart E.C."/>
            <person name="Gosai S."/>
            <person name="Prabakaran S."/>
            <person name="Witkowska E."/>
            <person name="Larue G.E."/>
            <person name="Fisher S."/>
            <person name="Freeman R.M."/>
            <person name="Gunawardena J."/>
            <person name="Chu W."/>
            <person name="Stover N.A."/>
            <person name="Gregory B.D."/>
            <person name="Nowacki M."/>
            <person name="Derisi J."/>
            <person name="Roy S.W."/>
            <person name="Marshall W.F."/>
            <person name="Sood P."/>
        </authorList>
    </citation>
    <scope>NUCLEOTIDE SEQUENCE [LARGE SCALE GENOMIC DNA]</scope>
    <source>
        <strain evidence="1">WM001</strain>
    </source>
</reference>
<evidence type="ECO:0000313" key="1">
    <source>
        <dbReference type="EMBL" id="OMJ80661.1"/>
    </source>
</evidence>
<dbReference type="EMBL" id="MPUH01000414">
    <property type="protein sequence ID" value="OMJ80661.1"/>
    <property type="molecule type" value="Genomic_DNA"/>
</dbReference>
<comment type="caution">
    <text evidence="1">The sequence shown here is derived from an EMBL/GenBank/DDBJ whole genome shotgun (WGS) entry which is preliminary data.</text>
</comment>
<organism evidence="1 2">
    <name type="scientific">Stentor coeruleus</name>
    <dbReference type="NCBI Taxonomy" id="5963"/>
    <lineage>
        <taxon>Eukaryota</taxon>
        <taxon>Sar</taxon>
        <taxon>Alveolata</taxon>
        <taxon>Ciliophora</taxon>
        <taxon>Postciliodesmatophora</taxon>
        <taxon>Heterotrichea</taxon>
        <taxon>Heterotrichida</taxon>
        <taxon>Stentoridae</taxon>
        <taxon>Stentor</taxon>
    </lineage>
</organism>